<comment type="function">
    <text evidence="1">The Vlp and Vsp proteins are antigenically distinct proteins, only one vlp or vsp gene is transcriptionally active at any one time. Switching between these genes is a mechanism of host immune response evasion.</text>
</comment>
<evidence type="ECO:0000256" key="8">
    <source>
        <dbReference type="ARBA" id="ARBA00023288"/>
    </source>
</evidence>
<dbReference type="InterPro" id="IPR001800">
    <property type="entry name" value="Lipoprotein_OspC"/>
</dbReference>
<protein>
    <submittedName>
        <fullName evidence="10">Variable outer membrane protein</fullName>
    </submittedName>
</protein>
<dbReference type="InterPro" id="IPR036437">
    <property type="entry name" value="OspC-like_sf"/>
</dbReference>
<keyword evidence="5" id="KW-0472">Membrane</keyword>
<keyword evidence="8" id="KW-0449">Lipoprotein</keyword>
<proteinExistence type="inferred from homology"/>
<evidence type="ECO:0000256" key="6">
    <source>
        <dbReference type="ARBA" id="ARBA00023139"/>
    </source>
</evidence>
<organism evidence="10">
    <name type="scientific">Borrelia hermsii YBT</name>
    <dbReference type="NCBI Taxonomy" id="1313295"/>
    <lineage>
        <taxon>Bacteria</taxon>
        <taxon>Pseudomonadati</taxon>
        <taxon>Spirochaetota</taxon>
        <taxon>Spirochaetia</taxon>
        <taxon>Spirochaetales</taxon>
        <taxon>Borreliaceae</taxon>
        <taxon>Borrelia</taxon>
    </lineage>
</organism>
<geneLocation type="plasmid" evidence="10">
    <name>unnamed</name>
</geneLocation>
<reference evidence="10" key="1">
    <citation type="submission" date="2013-04" db="EMBL/GenBank/DDBJ databases">
        <title>Comparative Genomics of Relapsing Fever Spirochetes.</title>
        <authorList>
            <person name="Schwan T.G."/>
            <person name="Raffel S.J."/>
            <person name="Porcella S.F."/>
            <person name="Martens C.A."/>
            <person name="Bruno D.P."/>
            <person name="Ricklefs S.M."/>
            <person name="Barbian K.B."/>
        </authorList>
    </citation>
    <scope>NUCLEOTIDE SEQUENCE</scope>
    <source>
        <strain evidence="10">YBT</strain>
        <plasmid evidence="10">unnamed</plasmid>
    </source>
</reference>
<comment type="similarity">
    <text evidence="3">Belongs to the variable small protein (Vsp) family.</text>
</comment>
<dbReference type="SUPFAM" id="SSF63515">
    <property type="entry name" value="Outer surface protein C (OspC)"/>
    <property type="match status" value="1"/>
</dbReference>
<name>W5T250_BORHE</name>
<evidence type="ECO:0000256" key="7">
    <source>
        <dbReference type="ARBA" id="ARBA00023237"/>
    </source>
</evidence>
<dbReference type="HOGENOM" id="CLU_089887_0_0_12"/>
<evidence type="ECO:0000256" key="9">
    <source>
        <dbReference type="SAM" id="MobiDB-lite"/>
    </source>
</evidence>
<accession>W5T250</accession>
<evidence type="ECO:0000256" key="3">
    <source>
        <dbReference type="ARBA" id="ARBA00008719"/>
    </source>
</evidence>
<dbReference type="Pfam" id="PF01441">
    <property type="entry name" value="Lipoprotein_6"/>
    <property type="match status" value="1"/>
</dbReference>
<keyword evidence="6" id="KW-0564">Palmitate</keyword>
<dbReference type="AlphaFoldDB" id="W5T250"/>
<gene>
    <name evidence="10" type="ORF">BHO_0124107</name>
</gene>
<evidence type="ECO:0000256" key="4">
    <source>
        <dbReference type="ARBA" id="ARBA00022729"/>
    </source>
</evidence>
<keyword evidence="4" id="KW-0732">Signal</keyword>
<evidence type="ECO:0000256" key="5">
    <source>
        <dbReference type="ARBA" id="ARBA00023136"/>
    </source>
</evidence>
<comment type="subcellular location">
    <subcellularLocation>
        <location evidence="2">Cell outer membrane</location>
        <topology evidence="2">Lipid-anchor</topology>
    </subcellularLocation>
</comment>
<keyword evidence="7" id="KW-0998">Cell outer membrane</keyword>
<feature type="region of interest" description="Disordered" evidence="9">
    <location>
        <begin position="171"/>
        <end position="191"/>
    </location>
</feature>
<dbReference type="GO" id="GO:0009279">
    <property type="term" value="C:cell outer membrane"/>
    <property type="evidence" value="ECO:0007669"/>
    <property type="project" value="UniProtKB-SubCell"/>
</dbReference>
<dbReference type="EMBL" id="CP005723">
    <property type="protein sequence ID" value="AHH13312.1"/>
    <property type="molecule type" value="Genomic_DNA"/>
</dbReference>
<evidence type="ECO:0000256" key="1">
    <source>
        <dbReference type="ARBA" id="ARBA00003932"/>
    </source>
</evidence>
<dbReference type="Gene3D" id="1.20.120.240">
    <property type="entry name" value="Lipoprotein, type 6"/>
    <property type="match status" value="1"/>
</dbReference>
<evidence type="ECO:0000313" key="10">
    <source>
        <dbReference type="EMBL" id="AHH13312.1"/>
    </source>
</evidence>
<keyword evidence="10" id="KW-0614">Plasmid</keyword>
<sequence length="230" mass="24640">MSIPKSHCGFIFFYDIGKARKEMRKRISAIIMTLFMVFMSCNNGGSGLKGDEVAKSDGTVLDLAKISKKIKDAVEFAASVKEVETLIKSIDELAKVIKKKVDANGLTDNNEADKNSSLVAGVYQIITEMDTKLTALEAKSSESLKVKFEDVKKASKAFLDKLKQSNADLGKDADAPKAIGKNDNSGDKGGKELFALNTAVDELLKAAEGEVEAAITELKAPAKLATSAKS</sequence>
<evidence type="ECO:0000256" key="2">
    <source>
        <dbReference type="ARBA" id="ARBA00004459"/>
    </source>
</evidence>